<dbReference type="InterPro" id="IPR011006">
    <property type="entry name" value="CheY-like_superfamily"/>
</dbReference>
<feature type="domain" description="Response regulatory" evidence="3">
    <location>
        <begin position="149"/>
        <end position="266"/>
    </location>
</feature>
<dbReference type="GO" id="GO:0000160">
    <property type="term" value="P:phosphorelay signal transduction system"/>
    <property type="evidence" value="ECO:0007669"/>
    <property type="project" value="InterPro"/>
</dbReference>
<protein>
    <submittedName>
        <fullName evidence="4">Two-component system, cell cycle response regulator</fullName>
    </submittedName>
</protein>
<organism evidence="4 5">
    <name type="scientific">Methylomagnum ishizawai</name>
    <dbReference type="NCBI Taxonomy" id="1760988"/>
    <lineage>
        <taxon>Bacteria</taxon>
        <taxon>Pseudomonadati</taxon>
        <taxon>Pseudomonadota</taxon>
        <taxon>Gammaproteobacteria</taxon>
        <taxon>Methylococcales</taxon>
        <taxon>Methylococcaceae</taxon>
        <taxon>Methylomagnum</taxon>
    </lineage>
</organism>
<dbReference type="STRING" id="1760988.SAMN02949497_2773"/>
<dbReference type="Proteomes" id="UP000192923">
    <property type="component" value="Unassembled WGS sequence"/>
</dbReference>
<dbReference type="RefSeq" id="WP_085213621.1">
    <property type="nucleotide sequence ID" value="NZ_FXAM01000001.1"/>
</dbReference>
<dbReference type="PROSITE" id="PS50110">
    <property type="entry name" value="RESPONSE_REGULATORY"/>
    <property type="match status" value="2"/>
</dbReference>
<dbReference type="InterPro" id="IPR001789">
    <property type="entry name" value="Sig_transdc_resp-reg_receiver"/>
</dbReference>
<evidence type="ECO:0000256" key="2">
    <source>
        <dbReference type="PROSITE-ProRule" id="PRU00169"/>
    </source>
</evidence>
<dbReference type="EMBL" id="FXAM01000001">
    <property type="protein sequence ID" value="SMF95410.1"/>
    <property type="molecule type" value="Genomic_DNA"/>
</dbReference>
<evidence type="ECO:0000259" key="3">
    <source>
        <dbReference type="PROSITE" id="PS50110"/>
    </source>
</evidence>
<dbReference type="SMART" id="SM00448">
    <property type="entry name" value="REC"/>
    <property type="match status" value="2"/>
</dbReference>
<dbReference type="PANTHER" id="PTHR44591:SF3">
    <property type="entry name" value="RESPONSE REGULATORY DOMAIN-CONTAINING PROTEIN"/>
    <property type="match status" value="1"/>
</dbReference>
<keyword evidence="1 2" id="KW-0597">Phosphoprotein</keyword>
<evidence type="ECO:0000313" key="5">
    <source>
        <dbReference type="Proteomes" id="UP000192923"/>
    </source>
</evidence>
<dbReference type="SUPFAM" id="SSF52172">
    <property type="entry name" value="CheY-like"/>
    <property type="match status" value="2"/>
</dbReference>
<reference evidence="4 5" key="1">
    <citation type="submission" date="2016-12" db="EMBL/GenBank/DDBJ databases">
        <authorList>
            <person name="Song W.-J."/>
            <person name="Kurnit D.M."/>
        </authorList>
    </citation>
    <scope>NUCLEOTIDE SEQUENCE [LARGE SCALE GENOMIC DNA]</scope>
    <source>
        <strain evidence="4 5">175</strain>
    </source>
</reference>
<accession>A0A1Y6CYV8</accession>
<proteinExistence type="predicted"/>
<dbReference type="AlphaFoldDB" id="A0A1Y6CYV8"/>
<evidence type="ECO:0000313" key="4">
    <source>
        <dbReference type="EMBL" id="SMF95410.1"/>
    </source>
</evidence>
<dbReference type="InterPro" id="IPR050595">
    <property type="entry name" value="Bact_response_regulator"/>
</dbReference>
<dbReference type="Gene3D" id="3.40.50.2300">
    <property type="match status" value="2"/>
</dbReference>
<feature type="domain" description="Response regulatory" evidence="3">
    <location>
        <begin position="4"/>
        <end position="120"/>
    </location>
</feature>
<dbReference type="CDD" id="cd00156">
    <property type="entry name" value="REC"/>
    <property type="match status" value="1"/>
</dbReference>
<keyword evidence="5" id="KW-1185">Reference proteome</keyword>
<evidence type="ECO:0000256" key="1">
    <source>
        <dbReference type="ARBA" id="ARBA00022553"/>
    </source>
</evidence>
<sequence>MNARILIIEDNPGNLELMVYLLEAFGYLPQTATDGEQGVFAALAERPDLIICDIHLPRMDGYGVIRALKSRPESRQTPIVAVTALAMVGDRERLLSAGFDGYISKPIDPETFIPQVESFLAHNLHAAPEPTAPEPAPAKSEIPAARQGRILSVNDSPNNQELIRGILEPFGYRVVLANDVAEALDHLAGDRFDLILSDLWMPHVDGWSFLKTVRGDPRWRGIPFVFLSASVWGGNEQALALSLGATRYLRSPIEPLALLREIEDCLGGTPQPRGVPHGDDPGR</sequence>
<dbReference type="Pfam" id="PF00072">
    <property type="entry name" value="Response_reg"/>
    <property type="match status" value="2"/>
</dbReference>
<feature type="modified residue" description="4-aspartylphosphate" evidence="2">
    <location>
        <position position="198"/>
    </location>
</feature>
<dbReference type="PANTHER" id="PTHR44591">
    <property type="entry name" value="STRESS RESPONSE REGULATOR PROTEIN 1"/>
    <property type="match status" value="1"/>
</dbReference>
<name>A0A1Y6CYV8_9GAMM</name>
<dbReference type="OrthoDB" id="9800897at2"/>
<feature type="modified residue" description="4-aspartylphosphate" evidence="2">
    <location>
        <position position="53"/>
    </location>
</feature>
<gene>
    <name evidence="4" type="ORF">SAMN02949497_2773</name>
</gene>